<dbReference type="InParanoid" id="A0A1D3CXI2"/>
<dbReference type="InterPro" id="IPR012677">
    <property type="entry name" value="Nucleotide-bd_a/b_plait_sf"/>
</dbReference>
<organism evidence="4 5">
    <name type="scientific">Cyclospora cayetanensis</name>
    <dbReference type="NCBI Taxonomy" id="88456"/>
    <lineage>
        <taxon>Eukaryota</taxon>
        <taxon>Sar</taxon>
        <taxon>Alveolata</taxon>
        <taxon>Apicomplexa</taxon>
        <taxon>Conoidasida</taxon>
        <taxon>Coccidia</taxon>
        <taxon>Eucoccidiorida</taxon>
        <taxon>Eimeriorina</taxon>
        <taxon>Eimeriidae</taxon>
        <taxon>Cyclospora</taxon>
    </lineage>
</organism>
<comment type="caution">
    <text evidence="4">The sequence shown here is derived from an EMBL/GenBank/DDBJ whole genome shotgun (WGS) entry which is preliminary data.</text>
</comment>
<dbReference type="EMBL" id="JROU02001594">
    <property type="protein sequence ID" value="OEH75912.1"/>
    <property type="molecule type" value="Genomic_DNA"/>
</dbReference>
<evidence type="ECO:0000313" key="4">
    <source>
        <dbReference type="EMBL" id="OEH75912.1"/>
    </source>
</evidence>
<feature type="region of interest" description="Disordered" evidence="2">
    <location>
        <begin position="274"/>
        <end position="294"/>
    </location>
</feature>
<name>A0A1D3CXI2_9EIME</name>
<dbReference type="Gene3D" id="3.30.70.330">
    <property type="match status" value="1"/>
</dbReference>
<sequence>MLLSEILDDGQPIDVVSILHPPPRGCREPLERALSLALPLRERTPSSTLSGNFHGRSTEERSRPDSAFGRSIYVSNLPLACNAQLLSAAIQRLLTRGTVENVCAFRPLLQVEYHEKHAFVQLSTLDAAFEVVEKRRLLQVMGFTLKVQFKKTGLMAGGASVAGGVTHANSFTAGYSASAAAGTASVMTTPLAHPFLPSLSCPAELGDSPQGTTSSSEAALEELAAHHGFNSATVEPISPASYEAFVASSSEPTLEELHKLVAAKLKQVGTFSKPSLHAPARCGARGGLDDEKPL</sequence>
<protein>
    <submittedName>
        <fullName evidence="4">Proteophosphoglycan related protein</fullName>
    </submittedName>
</protein>
<dbReference type="VEuPathDB" id="ToxoDB:cyc_05451"/>
<keyword evidence="1" id="KW-0694">RNA-binding</keyword>
<feature type="region of interest" description="Disordered" evidence="2">
    <location>
        <begin position="45"/>
        <end position="64"/>
    </location>
</feature>
<dbReference type="AlphaFoldDB" id="A0A1D3CXI2"/>
<gene>
    <name evidence="4" type="ORF">cyc_05451</name>
</gene>
<dbReference type="InterPro" id="IPR000504">
    <property type="entry name" value="RRM_dom"/>
</dbReference>
<evidence type="ECO:0000256" key="2">
    <source>
        <dbReference type="SAM" id="MobiDB-lite"/>
    </source>
</evidence>
<reference evidence="4 5" key="1">
    <citation type="journal article" date="2016" name="BMC Genomics">
        <title>Comparative genomics reveals Cyclospora cayetanensis possesses coccidia-like metabolism and invasion components but unique surface antigens.</title>
        <authorList>
            <person name="Liu S."/>
            <person name="Wang L."/>
            <person name="Zheng H."/>
            <person name="Xu Z."/>
            <person name="Roellig D.M."/>
            <person name="Li N."/>
            <person name="Frace M.A."/>
            <person name="Tang K."/>
            <person name="Arrowood M.J."/>
            <person name="Moss D.M."/>
            <person name="Zhang L."/>
            <person name="Feng Y."/>
            <person name="Xiao L."/>
        </authorList>
    </citation>
    <scope>NUCLEOTIDE SEQUENCE [LARGE SCALE GENOMIC DNA]</scope>
    <source>
        <strain evidence="4 5">CHN_HEN01</strain>
    </source>
</reference>
<feature type="domain" description="RRM" evidence="3">
    <location>
        <begin position="70"/>
        <end position="152"/>
    </location>
</feature>
<dbReference type="InterPro" id="IPR035979">
    <property type="entry name" value="RBD_domain_sf"/>
</dbReference>
<dbReference type="GO" id="GO:0003723">
    <property type="term" value="F:RNA binding"/>
    <property type="evidence" value="ECO:0007669"/>
    <property type="project" value="UniProtKB-UniRule"/>
</dbReference>
<keyword evidence="5" id="KW-1185">Reference proteome</keyword>
<dbReference type="CDD" id="cd00590">
    <property type="entry name" value="RRM_SF"/>
    <property type="match status" value="1"/>
</dbReference>
<dbReference type="SUPFAM" id="SSF54928">
    <property type="entry name" value="RNA-binding domain, RBD"/>
    <property type="match status" value="1"/>
</dbReference>
<dbReference type="PROSITE" id="PS50102">
    <property type="entry name" value="RRM"/>
    <property type="match status" value="1"/>
</dbReference>
<evidence type="ECO:0000259" key="3">
    <source>
        <dbReference type="PROSITE" id="PS50102"/>
    </source>
</evidence>
<proteinExistence type="predicted"/>
<accession>A0A1D3CXI2</accession>
<dbReference type="Proteomes" id="UP000095192">
    <property type="component" value="Unassembled WGS sequence"/>
</dbReference>
<evidence type="ECO:0000313" key="5">
    <source>
        <dbReference type="Proteomes" id="UP000095192"/>
    </source>
</evidence>
<evidence type="ECO:0000256" key="1">
    <source>
        <dbReference type="PROSITE-ProRule" id="PRU00176"/>
    </source>
</evidence>